<evidence type="ECO:0000256" key="2">
    <source>
        <dbReference type="SAM" id="MobiDB-lite"/>
    </source>
</evidence>
<feature type="domain" description="Transglycosylase SLT" evidence="3">
    <location>
        <begin position="214"/>
        <end position="321"/>
    </location>
</feature>
<dbReference type="Pfam" id="PF01464">
    <property type="entry name" value="SLT"/>
    <property type="match status" value="1"/>
</dbReference>
<dbReference type="GO" id="GO:0000270">
    <property type="term" value="P:peptidoglycan metabolic process"/>
    <property type="evidence" value="ECO:0007669"/>
    <property type="project" value="InterPro"/>
</dbReference>
<sequence>MTEIINNLTDKDKIDKTSNADNGGVSAGRVKNIAAAKTADSSGNINTKDNNDITSAEMSEIKLVASKFESIFLNILFDSMSKENSGGTFVNHGSAYKIFNSMMYQSIANDESYGRGIGIARMIVNYFKENPSLIKNSLNISKLKSETSELSGSNDFMEAVNASEKYLGNANILNNYKKLSALNNQADGGGYNGNISDNTASDYTSGVYTSIDSLARAASKTYDLPYNLIKAVIKTESGFNPYAVSPKGAVGLMQVMPQTAEEMGVADVSNPAANVFCGSLYLKKMIERNNGNIELALAAYNSGQGNVDKYGGIPPFTETQNYVKKVLNYYNEYNEGAGG</sequence>
<dbReference type="InterPro" id="IPR019301">
    <property type="entry name" value="Flagellar_prot_FlgJ_N"/>
</dbReference>
<dbReference type="PROSITE" id="PS00922">
    <property type="entry name" value="TRANSGLYCOSYLASE"/>
    <property type="match status" value="1"/>
</dbReference>
<dbReference type="CDD" id="cd00254">
    <property type="entry name" value="LT-like"/>
    <property type="match status" value="1"/>
</dbReference>
<gene>
    <name evidence="5" type="ORF">EVJ46_08275</name>
</gene>
<name>A0A519BFX8_ACIG2</name>
<dbReference type="GO" id="GO:0008933">
    <property type="term" value="F:peptidoglycan lytic transglycosylase activity"/>
    <property type="evidence" value="ECO:0007669"/>
    <property type="project" value="InterPro"/>
</dbReference>
<dbReference type="PANTHER" id="PTHR37423:SF2">
    <property type="entry name" value="MEMBRANE-BOUND LYTIC MUREIN TRANSGLYCOSYLASE C"/>
    <property type="match status" value="1"/>
</dbReference>
<evidence type="ECO:0000259" key="3">
    <source>
        <dbReference type="Pfam" id="PF01464"/>
    </source>
</evidence>
<organism evidence="5 6">
    <name type="scientific">Acididesulfobacter guangdongensis</name>
    <dbReference type="NCBI Taxonomy" id="2597225"/>
    <lineage>
        <taxon>Bacteria</taxon>
        <taxon>Deltaproteobacteria</taxon>
        <taxon>Candidatus Acidulodesulfobacterales</taxon>
        <taxon>Candidatus Acididesulfobacter</taxon>
    </lineage>
</organism>
<dbReference type="SUPFAM" id="SSF53955">
    <property type="entry name" value="Lysozyme-like"/>
    <property type="match status" value="1"/>
</dbReference>
<dbReference type="AlphaFoldDB" id="A0A519BFX8"/>
<reference evidence="5 6" key="1">
    <citation type="journal article" date="2019" name="ISME J.">
        <title>Insights into ecological role of a new deltaproteobacterial order Candidatus Acidulodesulfobacterales by metagenomics and metatranscriptomics.</title>
        <authorList>
            <person name="Tan S."/>
            <person name="Liu J."/>
            <person name="Fang Y."/>
            <person name="Hedlund B.P."/>
            <person name="Lian Z.H."/>
            <person name="Huang L.Y."/>
            <person name="Li J.T."/>
            <person name="Huang L.N."/>
            <person name="Li W.J."/>
            <person name="Jiang H.C."/>
            <person name="Dong H.L."/>
            <person name="Shu W.S."/>
        </authorList>
    </citation>
    <scope>NUCLEOTIDE SEQUENCE [LARGE SCALE GENOMIC DNA]</scope>
    <source>
        <strain evidence="5">AP2</strain>
    </source>
</reference>
<comment type="caution">
    <text evidence="5">The sequence shown here is derived from an EMBL/GenBank/DDBJ whole genome shotgun (WGS) entry which is preliminary data.</text>
</comment>
<accession>A0A519BFX8</accession>
<proteinExistence type="inferred from homology"/>
<dbReference type="InterPro" id="IPR023346">
    <property type="entry name" value="Lysozyme-like_dom_sf"/>
</dbReference>
<dbReference type="Gene3D" id="1.10.530.10">
    <property type="match status" value="1"/>
</dbReference>
<dbReference type="EMBL" id="SGBC01000003">
    <property type="protein sequence ID" value="RZD16173.1"/>
    <property type="molecule type" value="Genomic_DNA"/>
</dbReference>
<dbReference type="PANTHER" id="PTHR37423">
    <property type="entry name" value="SOLUBLE LYTIC MUREIN TRANSGLYCOSYLASE-RELATED"/>
    <property type="match status" value="1"/>
</dbReference>
<dbReference type="GO" id="GO:0016020">
    <property type="term" value="C:membrane"/>
    <property type="evidence" value="ECO:0007669"/>
    <property type="project" value="InterPro"/>
</dbReference>
<evidence type="ECO:0000313" key="6">
    <source>
        <dbReference type="Proteomes" id="UP000316562"/>
    </source>
</evidence>
<dbReference type="Proteomes" id="UP000316562">
    <property type="component" value="Unassembled WGS sequence"/>
</dbReference>
<evidence type="ECO:0008006" key="7">
    <source>
        <dbReference type="Google" id="ProtNLM"/>
    </source>
</evidence>
<feature type="domain" description="Flagellar protein FlgJ N-terminal" evidence="4">
    <location>
        <begin position="79"/>
        <end position="125"/>
    </location>
</feature>
<feature type="region of interest" description="Disordered" evidence="2">
    <location>
        <begin position="1"/>
        <end position="21"/>
    </location>
</feature>
<dbReference type="InterPro" id="IPR008258">
    <property type="entry name" value="Transglycosylase_SLT_dom_1"/>
</dbReference>
<feature type="compositionally biased region" description="Basic and acidic residues" evidence="2">
    <location>
        <begin position="9"/>
        <end position="18"/>
    </location>
</feature>
<dbReference type="Pfam" id="PF10135">
    <property type="entry name" value="Rod-binding"/>
    <property type="match status" value="1"/>
</dbReference>
<evidence type="ECO:0000313" key="5">
    <source>
        <dbReference type="EMBL" id="RZD16173.1"/>
    </source>
</evidence>
<evidence type="ECO:0000259" key="4">
    <source>
        <dbReference type="Pfam" id="PF10135"/>
    </source>
</evidence>
<dbReference type="InterPro" id="IPR000189">
    <property type="entry name" value="Transglyc_AS"/>
</dbReference>
<protein>
    <recommendedName>
        <fullName evidence="7">Lytic transglycosylase domain-containing protein</fullName>
    </recommendedName>
</protein>
<evidence type="ECO:0000256" key="1">
    <source>
        <dbReference type="ARBA" id="ARBA00007734"/>
    </source>
</evidence>
<comment type="similarity">
    <text evidence="1">Belongs to the transglycosylase Slt family.</text>
</comment>